<organism evidence="1 2">
    <name type="scientific">Brachionus plicatilis</name>
    <name type="common">Marine rotifer</name>
    <name type="synonym">Brachionus muelleri</name>
    <dbReference type="NCBI Taxonomy" id="10195"/>
    <lineage>
        <taxon>Eukaryota</taxon>
        <taxon>Metazoa</taxon>
        <taxon>Spiralia</taxon>
        <taxon>Gnathifera</taxon>
        <taxon>Rotifera</taxon>
        <taxon>Eurotatoria</taxon>
        <taxon>Monogononta</taxon>
        <taxon>Pseudotrocha</taxon>
        <taxon>Ploima</taxon>
        <taxon>Brachionidae</taxon>
        <taxon>Brachionus</taxon>
    </lineage>
</organism>
<evidence type="ECO:0000313" key="2">
    <source>
        <dbReference type="Proteomes" id="UP000276133"/>
    </source>
</evidence>
<accession>A0A3M7QLS0</accession>
<protein>
    <submittedName>
        <fullName evidence="1">Uncharacterized protein</fullName>
    </submittedName>
</protein>
<proteinExistence type="predicted"/>
<reference evidence="1 2" key="1">
    <citation type="journal article" date="2018" name="Sci. Rep.">
        <title>Genomic signatures of local adaptation to the degree of environmental predictability in rotifers.</title>
        <authorList>
            <person name="Franch-Gras L."/>
            <person name="Hahn C."/>
            <person name="Garcia-Roger E.M."/>
            <person name="Carmona M.J."/>
            <person name="Serra M."/>
            <person name="Gomez A."/>
        </authorList>
    </citation>
    <scope>NUCLEOTIDE SEQUENCE [LARGE SCALE GENOMIC DNA]</scope>
    <source>
        <strain evidence="1">HYR1</strain>
    </source>
</reference>
<dbReference type="EMBL" id="REGN01005822">
    <property type="protein sequence ID" value="RNA11898.1"/>
    <property type="molecule type" value="Genomic_DNA"/>
</dbReference>
<name>A0A3M7QLS0_BRAPC</name>
<comment type="caution">
    <text evidence="1">The sequence shown here is derived from an EMBL/GenBank/DDBJ whole genome shotgun (WGS) entry which is preliminary data.</text>
</comment>
<evidence type="ECO:0000313" key="1">
    <source>
        <dbReference type="EMBL" id="RNA11898.1"/>
    </source>
</evidence>
<gene>
    <name evidence="1" type="ORF">BpHYR1_022781</name>
</gene>
<dbReference type="AlphaFoldDB" id="A0A3M7QLS0"/>
<sequence length="69" mass="8461">MFTIKDSIIWVLRLARLISEIFVRTLLLSLVHCLRHDFVQEKERTISLIFNSWNWAREREREKNSFQVK</sequence>
<keyword evidence="2" id="KW-1185">Reference proteome</keyword>
<dbReference type="Proteomes" id="UP000276133">
    <property type="component" value="Unassembled WGS sequence"/>
</dbReference>